<organism evidence="2 3">
    <name type="scientific">Mycobacterium noviomagense</name>
    <dbReference type="NCBI Taxonomy" id="459858"/>
    <lineage>
        <taxon>Bacteria</taxon>
        <taxon>Bacillati</taxon>
        <taxon>Actinomycetota</taxon>
        <taxon>Actinomycetes</taxon>
        <taxon>Mycobacteriales</taxon>
        <taxon>Mycobacteriaceae</taxon>
        <taxon>Mycobacterium</taxon>
    </lineage>
</organism>
<name>A0A7I7PJR1_9MYCO</name>
<dbReference type="EMBL" id="AP022583">
    <property type="protein sequence ID" value="BBY08867.1"/>
    <property type="molecule type" value="Genomic_DNA"/>
</dbReference>
<accession>A0A7I7PJR1</accession>
<proteinExistence type="predicted"/>
<dbReference type="AlphaFoldDB" id="A0A7I7PJR1"/>
<feature type="region of interest" description="Disordered" evidence="1">
    <location>
        <begin position="235"/>
        <end position="259"/>
    </location>
</feature>
<evidence type="ECO:0000313" key="2">
    <source>
        <dbReference type="EMBL" id="BBY08867.1"/>
    </source>
</evidence>
<feature type="compositionally biased region" description="Basic and acidic residues" evidence="1">
    <location>
        <begin position="179"/>
        <end position="194"/>
    </location>
</feature>
<dbReference type="Proteomes" id="UP000466894">
    <property type="component" value="Chromosome"/>
</dbReference>
<sequence length="259" mass="28492">MARDELDQLYWVEPDRFTALRTKLSSAAKQRGDTTAAKQFSHARRPTTAAWVVNRLALRHPEAKERLADLGDRLRAAHAAMDGDLIRELSAEQRKLVDGLARRAFDAAGLKNPSAAMRDDVTATLQAAVADPDVTEKLGRLAKAESWSGFGAFGEAAPLVAVDRRDKKAQQQSASPATEEVRRRGPDAERDKLRAAVTAAERARTEADDALSERQAELAAARLRHDHALSRLREAERELSAAENAYEGQASQPRRREIG</sequence>
<gene>
    <name evidence="2" type="ORF">MNVI_41850</name>
</gene>
<protein>
    <submittedName>
        <fullName evidence="2">Uncharacterized protein</fullName>
    </submittedName>
</protein>
<evidence type="ECO:0000256" key="1">
    <source>
        <dbReference type="SAM" id="MobiDB-lite"/>
    </source>
</evidence>
<reference evidence="2 3" key="1">
    <citation type="journal article" date="2019" name="Emerg. Microbes Infect.">
        <title>Comprehensive subspecies identification of 175 nontuberculous mycobacteria species based on 7547 genomic profiles.</title>
        <authorList>
            <person name="Matsumoto Y."/>
            <person name="Kinjo T."/>
            <person name="Motooka D."/>
            <person name="Nabeya D."/>
            <person name="Jung N."/>
            <person name="Uechi K."/>
            <person name="Horii T."/>
            <person name="Iida T."/>
            <person name="Fujita J."/>
            <person name="Nakamura S."/>
        </authorList>
    </citation>
    <scope>NUCLEOTIDE SEQUENCE [LARGE SCALE GENOMIC DNA]</scope>
    <source>
        <strain evidence="2 3">JCM 16367</strain>
    </source>
</reference>
<evidence type="ECO:0000313" key="3">
    <source>
        <dbReference type="Proteomes" id="UP000466894"/>
    </source>
</evidence>
<feature type="region of interest" description="Disordered" evidence="1">
    <location>
        <begin position="163"/>
        <end position="213"/>
    </location>
</feature>
<feature type="compositionally biased region" description="Basic and acidic residues" evidence="1">
    <location>
        <begin position="201"/>
        <end position="213"/>
    </location>
</feature>
<dbReference type="KEGG" id="mnv:MNVI_41850"/>